<dbReference type="InterPro" id="IPR006091">
    <property type="entry name" value="Acyl-CoA_Oxase/DH_mid-dom"/>
</dbReference>
<organism evidence="14 15">
    <name type="scientific">Actinocorallia herbida</name>
    <dbReference type="NCBI Taxonomy" id="58109"/>
    <lineage>
        <taxon>Bacteria</taxon>
        <taxon>Bacillati</taxon>
        <taxon>Actinomycetota</taxon>
        <taxon>Actinomycetes</taxon>
        <taxon>Streptosporangiales</taxon>
        <taxon>Thermomonosporaceae</taxon>
        <taxon>Actinocorallia</taxon>
    </lineage>
</organism>
<dbReference type="Gene3D" id="1.10.540.10">
    <property type="entry name" value="Acyl-CoA dehydrogenase/oxidase, N-terminal domain"/>
    <property type="match status" value="1"/>
</dbReference>
<evidence type="ECO:0000256" key="1">
    <source>
        <dbReference type="ARBA" id="ARBA00001974"/>
    </source>
</evidence>
<dbReference type="InterPro" id="IPR009075">
    <property type="entry name" value="AcylCo_DH/oxidase_C"/>
</dbReference>
<dbReference type="SUPFAM" id="SSF56645">
    <property type="entry name" value="Acyl-CoA dehydrogenase NM domain-like"/>
    <property type="match status" value="1"/>
</dbReference>
<dbReference type="FunFam" id="1.20.140.10:FF:000001">
    <property type="entry name" value="Acyl-CoA dehydrogenase"/>
    <property type="match status" value="1"/>
</dbReference>
<dbReference type="InterPro" id="IPR036250">
    <property type="entry name" value="AcylCo_DH-like_C"/>
</dbReference>
<dbReference type="InterPro" id="IPR006089">
    <property type="entry name" value="Acyl-CoA_DH_CS"/>
</dbReference>
<evidence type="ECO:0000313" key="14">
    <source>
        <dbReference type="EMBL" id="ROO87856.1"/>
    </source>
</evidence>
<evidence type="ECO:0000256" key="7">
    <source>
        <dbReference type="ARBA" id="ARBA00037085"/>
    </source>
</evidence>
<dbReference type="Pfam" id="PF02771">
    <property type="entry name" value="Acyl-CoA_dh_N"/>
    <property type="match status" value="1"/>
</dbReference>
<dbReference type="InterPro" id="IPR050741">
    <property type="entry name" value="Acyl-CoA_dehydrogenase"/>
</dbReference>
<dbReference type="OrthoDB" id="5241155at2"/>
<evidence type="ECO:0000256" key="2">
    <source>
        <dbReference type="ARBA" id="ARBA00005102"/>
    </source>
</evidence>
<evidence type="ECO:0000313" key="15">
    <source>
        <dbReference type="Proteomes" id="UP000272400"/>
    </source>
</evidence>
<comment type="function">
    <text evidence="7">Catalyzes the dehydrogenation at the alpha-beta position of ACP-bound acyl chains. This results in the introduction of a double bond in the lipidic chain, which is further transferred to the epsilon-amino group of lysine residue in the mycobactin core by MbtK.</text>
</comment>
<comment type="similarity">
    <text evidence="3 10">Belongs to the acyl-CoA dehydrogenase family.</text>
</comment>
<dbReference type="GO" id="GO:0005737">
    <property type="term" value="C:cytoplasm"/>
    <property type="evidence" value="ECO:0007669"/>
    <property type="project" value="TreeGrafter"/>
</dbReference>
<keyword evidence="15" id="KW-1185">Reference proteome</keyword>
<keyword evidence="5 10" id="KW-0274">FAD</keyword>
<evidence type="ECO:0000259" key="13">
    <source>
        <dbReference type="Pfam" id="PF02771"/>
    </source>
</evidence>
<dbReference type="GO" id="GO:0003995">
    <property type="term" value="F:acyl-CoA dehydrogenase activity"/>
    <property type="evidence" value="ECO:0007669"/>
    <property type="project" value="InterPro"/>
</dbReference>
<comment type="pathway">
    <text evidence="2">Siderophore biosynthesis; mycobactin biosynthesis.</text>
</comment>
<evidence type="ECO:0000256" key="9">
    <source>
        <dbReference type="ARBA" id="ARBA00042660"/>
    </source>
</evidence>
<accession>A0A3N1D2Z9</accession>
<dbReference type="RefSeq" id="WP_123667088.1">
    <property type="nucleotide sequence ID" value="NZ_RJKE01000001.1"/>
</dbReference>
<dbReference type="InterPro" id="IPR009100">
    <property type="entry name" value="AcylCoA_DH/oxidase_NM_dom_sf"/>
</dbReference>
<feature type="domain" description="Acyl-CoA dehydrogenase/oxidase C-terminal" evidence="11">
    <location>
        <begin position="236"/>
        <end position="384"/>
    </location>
</feature>
<keyword evidence="6 10" id="KW-0560">Oxidoreductase</keyword>
<dbReference type="InterPro" id="IPR013786">
    <property type="entry name" value="AcylCoA_DH/ox_N"/>
</dbReference>
<name>A0A3N1D2Z9_9ACTN</name>
<keyword evidence="4 10" id="KW-0285">Flavoprotein</keyword>
<dbReference type="GO" id="GO:0033539">
    <property type="term" value="P:fatty acid beta-oxidation using acyl-CoA dehydrogenase"/>
    <property type="evidence" value="ECO:0007669"/>
    <property type="project" value="TreeGrafter"/>
</dbReference>
<dbReference type="PROSITE" id="PS00073">
    <property type="entry name" value="ACYL_COA_DH_2"/>
    <property type="match status" value="1"/>
</dbReference>
<dbReference type="PANTHER" id="PTHR48083:SF20">
    <property type="entry name" value="LONG-CHAIN SPECIFIC ACYL-COA DEHYDROGENASE, MITOCHONDRIAL"/>
    <property type="match status" value="1"/>
</dbReference>
<dbReference type="EMBL" id="RJKE01000001">
    <property type="protein sequence ID" value="ROO87856.1"/>
    <property type="molecule type" value="Genomic_DNA"/>
</dbReference>
<evidence type="ECO:0000256" key="5">
    <source>
        <dbReference type="ARBA" id="ARBA00022827"/>
    </source>
</evidence>
<evidence type="ECO:0000256" key="10">
    <source>
        <dbReference type="RuleBase" id="RU362125"/>
    </source>
</evidence>
<reference evidence="14 15" key="1">
    <citation type="submission" date="2018-11" db="EMBL/GenBank/DDBJ databases">
        <title>Sequencing the genomes of 1000 actinobacteria strains.</title>
        <authorList>
            <person name="Klenk H.-P."/>
        </authorList>
    </citation>
    <scope>NUCLEOTIDE SEQUENCE [LARGE SCALE GENOMIC DNA]</scope>
    <source>
        <strain evidence="14 15">DSM 44254</strain>
    </source>
</reference>
<evidence type="ECO:0000256" key="8">
    <source>
        <dbReference type="ARBA" id="ARBA00040394"/>
    </source>
</evidence>
<dbReference type="Pfam" id="PF00441">
    <property type="entry name" value="Acyl-CoA_dh_1"/>
    <property type="match status" value="1"/>
</dbReference>
<comment type="cofactor">
    <cofactor evidence="1 10">
        <name>FAD</name>
        <dbReference type="ChEBI" id="CHEBI:57692"/>
    </cofactor>
</comment>
<dbReference type="Gene3D" id="1.20.140.10">
    <property type="entry name" value="Butyryl-CoA Dehydrogenase, subunit A, domain 3"/>
    <property type="match status" value="1"/>
</dbReference>
<dbReference type="FunFam" id="2.40.110.10:FF:000002">
    <property type="entry name" value="Acyl-CoA dehydrogenase fadE12"/>
    <property type="match status" value="1"/>
</dbReference>
<proteinExistence type="inferred from homology"/>
<evidence type="ECO:0000259" key="11">
    <source>
        <dbReference type="Pfam" id="PF00441"/>
    </source>
</evidence>
<dbReference type="Pfam" id="PF02770">
    <property type="entry name" value="Acyl-CoA_dh_M"/>
    <property type="match status" value="1"/>
</dbReference>
<dbReference type="GO" id="GO:0050660">
    <property type="term" value="F:flavin adenine dinucleotide binding"/>
    <property type="evidence" value="ECO:0007669"/>
    <property type="project" value="InterPro"/>
</dbReference>
<dbReference type="PANTHER" id="PTHR48083">
    <property type="entry name" value="MEDIUM-CHAIN SPECIFIC ACYL-COA DEHYDROGENASE, MITOCHONDRIAL-RELATED"/>
    <property type="match status" value="1"/>
</dbReference>
<feature type="domain" description="Acyl-CoA dehydrogenase/oxidase N-terminal" evidence="13">
    <location>
        <begin position="12"/>
        <end position="125"/>
    </location>
</feature>
<protein>
    <recommendedName>
        <fullName evidence="8">Acyl-[acyl-carrier-protein] dehydrogenase MbtN</fullName>
    </recommendedName>
    <alternativeName>
        <fullName evidence="9">Mycobactin synthase protein N</fullName>
    </alternativeName>
</protein>
<dbReference type="AlphaFoldDB" id="A0A3N1D2Z9"/>
<evidence type="ECO:0000259" key="12">
    <source>
        <dbReference type="Pfam" id="PF02770"/>
    </source>
</evidence>
<dbReference type="Gene3D" id="2.40.110.10">
    <property type="entry name" value="Butyryl-CoA Dehydrogenase, subunit A, domain 2"/>
    <property type="match status" value="1"/>
</dbReference>
<dbReference type="InterPro" id="IPR046373">
    <property type="entry name" value="Acyl-CoA_Oxase/DH_mid-dom_sf"/>
</dbReference>
<sequence length="388" mass="42747">MAESTSRSVFTGEHEAFRETVQAFIVKEVAPHYEDWEEAGLVDRSLYRAAGEVGMLMFGTPAEFGGAGVDDWRFSAVVDEEFARAGYASVGLGLALQNDVAASYFLELADDEQKARWLPGLTSGESIAAVAMTEPEAGSDLAGIKTSARRDGTDYVINGSKTFITNGQNADLVVVAARTSQDRHRGLTLFVIERDMSGFERGRNLDKLGLHGQDTSELFFNDVRVPESNRLGPEDGQGFFQLVRNLPQERLSLAVMAAASAEGMLSGTLDYVRSRSAFGRSVGSFQHSRFVLAELRTEVDIARVYVDGCIDLHTRHQLSPVQAAKAKWWVSELQFKVADRCMQLHGGYGYMREYPIARAFVDSRVQSIYAGTNEIMREIIGRDMGLTP</sequence>
<dbReference type="Proteomes" id="UP000272400">
    <property type="component" value="Unassembled WGS sequence"/>
</dbReference>
<dbReference type="SUPFAM" id="SSF47203">
    <property type="entry name" value="Acyl-CoA dehydrogenase C-terminal domain-like"/>
    <property type="match status" value="1"/>
</dbReference>
<dbReference type="PROSITE" id="PS00072">
    <property type="entry name" value="ACYL_COA_DH_1"/>
    <property type="match status" value="1"/>
</dbReference>
<feature type="domain" description="Acyl-CoA oxidase/dehydrogenase middle" evidence="12">
    <location>
        <begin position="129"/>
        <end position="223"/>
    </location>
</feature>
<comment type="caution">
    <text evidence="14">The sequence shown here is derived from an EMBL/GenBank/DDBJ whole genome shotgun (WGS) entry which is preliminary data.</text>
</comment>
<dbReference type="InterPro" id="IPR037069">
    <property type="entry name" value="AcylCoA_DH/ox_N_sf"/>
</dbReference>
<evidence type="ECO:0000256" key="4">
    <source>
        <dbReference type="ARBA" id="ARBA00022630"/>
    </source>
</evidence>
<evidence type="ECO:0000256" key="6">
    <source>
        <dbReference type="ARBA" id="ARBA00023002"/>
    </source>
</evidence>
<gene>
    <name evidence="14" type="ORF">EDD29_5501</name>
</gene>
<evidence type="ECO:0000256" key="3">
    <source>
        <dbReference type="ARBA" id="ARBA00009347"/>
    </source>
</evidence>